<keyword evidence="2" id="KW-0805">Transcription regulation</keyword>
<dbReference type="SUPFAM" id="SSF48452">
    <property type="entry name" value="TPR-like"/>
    <property type="match status" value="1"/>
</dbReference>
<accession>A0A914W747</accession>
<sequence length="627" mass="68193">MRKSTSDAACKQAFNEGKFDSCLELLSGQSSGDEWEVKRESLNKATLRAAKTEWKGADQYSSSVQSLFLQLARFSSNGQPGALSSGLEAAAAYNLSTLAFHNGQYKNAAVLLESVLLTPSTNDNVVRCAGMLLVEIALILNHPGRAMLLIETLKGRSEWSSASEKEQAEMSLALYRIHLQLKWTHSSTSLNKADSQTDPWKLSLCRSHMELLAGNARSALTHLLAASKAYPSNWKLQQMGESRQVIINNAMGCIYGSILRKPHLAYGFFRTAISACTPEGAAKESGLVSLPVPWRLALQYNVALALLQARQTQPAFDCFLNVLQTFHSNPRIWLRLAECCILAQKATNKSSFELSERMRELIKQTVGVGLHKKVVLRVSFDSAASSPEQLSDGGAIPMLSLDFAALCLRNALVLLPTMSDSQLDLAASAARSSGGDVAEQSPVVDAPPGPPLTVAEAHRLRCSVLCASAYVSLGLGEAHRALRFAETLSSCRYLSSAHKLLSILYRAEALLSLDRVDEALQVVHPEVACDLRASELWPPAEAPSDAVDWFPNSPATAKSVIIYNRALLTTIAGHHQRAAEILQEVGLNSSSEMVVPVEGIVLGIYLQLKMGNVDHARRMIEKQVRGF</sequence>
<keyword evidence="3" id="KW-1185">Reference proteome</keyword>
<protein>
    <recommendedName>
        <fullName evidence="2">CCR4-NOT transcription complex subunit 10</fullName>
    </recommendedName>
</protein>
<dbReference type="GO" id="GO:0017148">
    <property type="term" value="P:negative regulation of translation"/>
    <property type="evidence" value="ECO:0007669"/>
    <property type="project" value="TreeGrafter"/>
</dbReference>
<dbReference type="PANTHER" id="PTHR12979">
    <property type="entry name" value="CCR4-NOT TRANSCRIPTION COMPLEX SUBUNIT 10"/>
    <property type="match status" value="1"/>
</dbReference>
<dbReference type="InterPro" id="IPR039740">
    <property type="entry name" value="CNOT10"/>
</dbReference>
<comment type="function">
    <text evidence="2">Component of the CCR4-NOT complex which is one of the major cellular mRNA deadenylases and is linked to various cellular processes including bulk mRNA degradation, miRNA-mediated repression, translational repression during translational initiation and general transcription regulation.</text>
</comment>
<keyword evidence="2" id="KW-0810">Translation regulation</keyword>
<dbReference type="AlphaFoldDB" id="A0A914W747"/>
<dbReference type="GO" id="GO:0005737">
    <property type="term" value="C:cytoplasm"/>
    <property type="evidence" value="ECO:0007669"/>
    <property type="project" value="UniProtKB-SubCell"/>
</dbReference>
<organism evidence="3 4">
    <name type="scientific">Plectus sambesii</name>
    <dbReference type="NCBI Taxonomy" id="2011161"/>
    <lineage>
        <taxon>Eukaryota</taxon>
        <taxon>Metazoa</taxon>
        <taxon>Ecdysozoa</taxon>
        <taxon>Nematoda</taxon>
        <taxon>Chromadorea</taxon>
        <taxon>Plectida</taxon>
        <taxon>Plectina</taxon>
        <taxon>Plectoidea</taxon>
        <taxon>Plectidae</taxon>
        <taxon>Plectus</taxon>
    </lineage>
</organism>
<keyword evidence="2" id="KW-0804">Transcription</keyword>
<dbReference type="WBParaSite" id="PSAMB.scaffold341size55839.g4863.t1">
    <property type="protein sequence ID" value="PSAMB.scaffold341size55839.g4863.t1"/>
    <property type="gene ID" value="PSAMB.scaffold341size55839.g4863"/>
</dbReference>
<evidence type="ECO:0000313" key="3">
    <source>
        <dbReference type="Proteomes" id="UP000887566"/>
    </source>
</evidence>
<dbReference type="PANTHER" id="PTHR12979:SF5">
    <property type="entry name" value="CCR4-NOT TRANSCRIPTION COMPLEX SUBUNIT 10"/>
    <property type="match status" value="1"/>
</dbReference>
<proteinExistence type="inferred from homology"/>
<name>A0A914W747_9BILA</name>
<keyword evidence="2" id="KW-0539">Nucleus</keyword>
<evidence type="ECO:0000256" key="1">
    <source>
        <dbReference type="ARBA" id="ARBA00010080"/>
    </source>
</evidence>
<dbReference type="Gene3D" id="1.25.40.10">
    <property type="entry name" value="Tetratricopeptide repeat domain"/>
    <property type="match status" value="1"/>
</dbReference>
<keyword evidence="2" id="KW-0943">RNA-mediated gene silencing</keyword>
<evidence type="ECO:0000256" key="2">
    <source>
        <dbReference type="RuleBase" id="RU367083"/>
    </source>
</evidence>
<comment type="subcellular location">
    <subcellularLocation>
        <location evidence="2">Cytoplasm</location>
    </subcellularLocation>
    <subcellularLocation>
        <location evidence="2">Nucleus</location>
    </subcellularLocation>
</comment>
<dbReference type="GO" id="GO:0005634">
    <property type="term" value="C:nucleus"/>
    <property type="evidence" value="ECO:0007669"/>
    <property type="project" value="UniProtKB-SubCell"/>
</dbReference>
<dbReference type="GO" id="GO:0030014">
    <property type="term" value="C:CCR4-NOT complex"/>
    <property type="evidence" value="ECO:0007669"/>
    <property type="project" value="UniProtKB-UniRule"/>
</dbReference>
<comment type="similarity">
    <text evidence="1 2">Belongs to the CNOT10 family.</text>
</comment>
<evidence type="ECO:0000313" key="4">
    <source>
        <dbReference type="WBParaSite" id="PSAMB.scaffold341size55839.g4863.t1"/>
    </source>
</evidence>
<dbReference type="GO" id="GO:0031047">
    <property type="term" value="P:regulatory ncRNA-mediated gene silencing"/>
    <property type="evidence" value="ECO:0007669"/>
    <property type="project" value="UniProtKB-UniRule"/>
</dbReference>
<reference evidence="4" key="1">
    <citation type="submission" date="2022-11" db="UniProtKB">
        <authorList>
            <consortium name="WormBaseParasite"/>
        </authorList>
    </citation>
    <scope>IDENTIFICATION</scope>
</reference>
<dbReference type="Proteomes" id="UP000887566">
    <property type="component" value="Unplaced"/>
</dbReference>
<keyword evidence="2" id="KW-0963">Cytoplasm</keyword>
<dbReference type="InterPro" id="IPR011990">
    <property type="entry name" value="TPR-like_helical_dom_sf"/>
</dbReference>
<dbReference type="GO" id="GO:0006402">
    <property type="term" value="P:mRNA catabolic process"/>
    <property type="evidence" value="ECO:0007669"/>
    <property type="project" value="TreeGrafter"/>
</dbReference>